<accession>A0A4Q7XF77</accession>
<proteinExistence type="predicted"/>
<organism evidence="2 3">
    <name type="scientific">Kribbella rubisoli</name>
    <dbReference type="NCBI Taxonomy" id="3075929"/>
    <lineage>
        <taxon>Bacteria</taxon>
        <taxon>Bacillati</taxon>
        <taxon>Actinomycetota</taxon>
        <taxon>Actinomycetes</taxon>
        <taxon>Propionibacteriales</taxon>
        <taxon>Kribbellaceae</taxon>
        <taxon>Kribbella</taxon>
    </lineage>
</organism>
<keyword evidence="1" id="KW-0732">Signal</keyword>
<name>A0A4Q7XF77_9ACTN</name>
<sequence length="311" mass="33175">MTRLRIPASVAGVVGAAMTAAALVPGPAQAETARASAACSLTLGTVTVQGDHKFQTITATSPVTAGTPVVRPKGLFPVDQVRLATSLGWEPDPPSAMVSRGYVTIGTDLYRFSYAIDNSTGQLDPASYVKSKVGGGWIHQTYLDQSTFFTANGPRTNSYALQDDVITRWTVEGSAWRNKATYSGFSAVKTMTLISQTATYDSFLANTRGGALYTIRIPLSGAPVVKKVRTSTWQTFDTLIAERCGKQSTLLLGIDKDTRTAYLYAVSHANGAATVINGLGRVGNQLVAPEDKTYFRYFAGSSEADDLLYGE</sequence>
<reference evidence="2 3" key="1">
    <citation type="journal article" date="2015" name="Stand. Genomic Sci.">
        <title>Genomic Encyclopedia of Bacterial and Archaeal Type Strains, Phase III: the genomes of soil and plant-associated and newly described type strains.</title>
        <authorList>
            <person name="Whitman W.B."/>
            <person name="Woyke T."/>
            <person name="Klenk H.P."/>
            <person name="Zhou Y."/>
            <person name="Lilburn T.G."/>
            <person name="Beck B.J."/>
            <person name="De Vos P."/>
            <person name="Vandamme P."/>
            <person name="Eisen J.A."/>
            <person name="Garrity G."/>
            <person name="Hugenholtz P."/>
            <person name="Kyrpides N.C."/>
        </authorList>
    </citation>
    <scope>NUCLEOTIDE SEQUENCE [LARGE SCALE GENOMIC DNA]</scope>
    <source>
        <strain evidence="2 3">VKM Ac-2540</strain>
    </source>
</reference>
<dbReference type="EMBL" id="SHKR01000004">
    <property type="protein sequence ID" value="RZU22212.1"/>
    <property type="molecule type" value="Genomic_DNA"/>
</dbReference>
<dbReference type="RefSeq" id="WP_130439234.1">
    <property type="nucleotide sequence ID" value="NZ_SHKR01000004.1"/>
</dbReference>
<protein>
    <submittedName>
        <fullName evidence="2">Uncharacterized protein</fullName>
    </submittedName>
</protein>
<evidence type="ECO:0000256" key="1">
    <source>
        <dbReference type="SAM" id="SignalP"/>
    </source>
</evidence>
<dbReference type="Proteomes" id="UP000292027">
    <property type="component" value="Unassembled WGS sequence"/>
</dbReference>
<feature type="chain" id="PRO_5020577518" evidence="1">
    <location>
        <begin position="31"/>
        <end position="311"/>
    </location>
</feature>
<comment type="caution">
    <text evidence="2">The sequence shown here is derived from an EMBL/GenBank/DDBJ whole genome shotgun (WGS) entry which is preliminary data.</text>
</comment>
<feature type="signal peptide" evidence="1">
    <location>
        <begin position="1"/>
        <end position="30"/>
    </location>
</feature>
<keyword evidence="3" id="KW-1185">Reference proteome</keyword>
<evidence type="ECO:0000313" key="3">
    <source>
        <dbReference type="Proteomes" id="UP000292027"/>
    </source>
</evidence>
<gene>
    <name evidence="2" type="ORF">EV645_0461</name>
</gene>
<dbReference type="OrthoDB" id="5178952at2"/>
<evidence type="ECO:0000313" key="2">
    <source>
        <dbReference type="EMBL" id="RZU22212.1"/>
    </source>
</evidence>
<dbReference type="AlphaFoldDB" id="A0A4Q7XF77"/>